<accession>X1V8X4</accession>
<keyword evidence="1" id="KW-0812">Transmembrane</keyword>
<comment type="caution">
    <text evidence="2">The sequence shown here is derived from an EMBL/GenBank/DDBJ whole genome shotgun (WGS) entry which is preliminary data.</text>
</comment>
<dbReference type="AlphaFoldDB" id="X1V8X4"/>
<evidence type="ECO:0000313" key="2">
    <source>
        <dbReference type="EMBL" id="GAJ01795.1"/>
    </source>
</evidence>
<sequence length="40" mass="3936">ITVLVVVALVNDINGALLATALALIAGLGGYTIGKAISKK</sequence>
<keyword evidence="1" id="KW-0472">Membrane</keyword>
<protein>
    <submittedName>
        <fullName evidence="2">Uncharacterized protein</fullName>
    </submittedName>
</protein>
<proteinExistence type="predicted"/>
<evidence type="ECO:0000256" key="1">
    <source>
        <dbReference type="SAM" id="Phobius"/>
    </source>
</evidence>
<organism evidence="2">
    <name type="scientific">marine sediment metagenome</name>
    <dbReference type="NCBI Taxonomy" id="412755"/>
    <lineage>
        <taxon>unclassified sequences</taxon>
        <taxon>metagenomes</taxon>
        <taxon>ecological metagenomes</taxon>
    </lineage>
</organism>
<feature type="non-terminal residue" evidence="2">
    <location>
        <position position="1"/>
    </location>
</feature>
<gene>
    <name evidence="2" type="ORF">S12H4_33964</name>
</gene>
<keyword evidence="1" id="KW-1133">Transmembrane helix</keyword>
<dbReference type="EMBL" id="BARW01020058">
    <property type="protein sequence ID" value="GAJ01795.1"/>
    <property type="molecule type" value="Genomic_DNA"/>
</dbReference>
<name>X1V8X4_9ZZZZ</name>
<feature type="transmembrane region" description="Helical" evidence="1">
    <location>
        <begin position="13"/>
        <end position="34"/>
    </location>
</feature>
<reference evidence="2" key="1">
    <citation type="journal article" date="2014" name="Front. Microbiol.">
        <title>High frequency of phylogenetically diverse reductive dehalogenase-homologous genes in deep subseafloor sedimentary metagenomes.</title>
        <authorList>
            <person name="Kawai M."/>
            <person name="Futagami T."/>
            <person name="Toyoda A."/>
            <person name="Takaki Y."/>
            <person name="Nishi S."/>
            <person name="Hori S."/>
            <person name="Arai W."/>
            <person name="Tsubouchi T."/>
            <person name="Morono Y."/>
            <person name="Uchiyama I."/>
            <person name="Ito T."/>
            <person name="Fujiyama A."/>
            <person name="Inagaki F."/>
            <person name="Takami H."/>
        </authorList>
    </citation>
    <scope>NUCLEOTIDE SEQUENCE</scope>
    <source>
        <strain evidence="2">Expedition CK06-06</strain>
    </source>
</reference>